<dbReference type="HOGENOM" id="CLU_000445_69_17_7"/>
<dbReference type="SMART" id="SM00448">
    <property type="entry name" value="REC"/>
    <property type="match status" value="1"/>
</dbReference>
<keyword evidence="1 2" id="KW-0597">Phosphoprotein</keyword>
<accession>Q2INK1</accession>
<dbReference type="GO" id="GO:0000155">
    <property type="term" value="F:phosphorelay sensor kinase activity"/>
    <property type="evidence" value="ECO:0007669"/>
    <property type="project" value="TreeGrafter"/>
</dbReference>
<evidence type="ECO:0000313" key="4">
    <source>
        <dbReference type="EMBL" id="ABC80382.1"/>
    </source>
</evidence>
<evidence type="ECO:0000256" key="2">
    <source>
        <dbReference type="PROSITE-ProRule" id="PRU00169"/>
    </source>
</evidence>
<reference evidence="4 5" key="1">
    <citation type="submission" date="2006-01" db="EMBL/GenBank/DDBJ databases">
        <title>Complete sequence of Anaeromyxobacter dehalogenans 2CP-C.</title>
        <authorList>
            <consortium name="US DOE Joint Genome Institute"/>
            <person name="Copeland A."/>
            <person name="Lucas S."/>
            <person name="Lapidus A."/>
            <person name="Barry K."/>
            <person name="Detter J.C."/>
            <person name="Glavina T."/>
            <person name="Hammon N."/>
            <person name="Israni S."/>
            <person name="Pitluck S."/>
            <person name="Brettin T."/>
            <person name="Bruce D."/>
            <person name="Han C."/>
            <person name="Tapia R."/>
            <person name="Gilna P."/>
            <person name="Kiss H."/>
            <person name="Schmutz J."/>
            <person name="Larimer F."/>
            <person name="Land M."/>
            <person name="Kyrpides N."/>
            <person name="Anderson I."/>
            <person name="Sanford R.A."/>
            <person name="Ritalahti K.M."/>
            <person name="Thomas H.S."/>
            <person name="Kirby J.R."/>
            <person name="Zhulin I.B."/>
            <person name="Loeffler F.E."/>
            <person name="Richardson P."/>
        </authorList>
    </citation>
    <scope>NUCLEOTIDE SEQUENCE [LARGE SCALE GENOMIC DNA]</scope>
    <source>
        <strain evidence="4 5">2CP-C</strain>
    </source>
</reference>
<dbReference type="eggNOG" id="COG0745">
    <property type="taxonomic scope" value="Bacteria"/>
</dbReference>
<evidence type="ECO:0000259" key="3">
    <source>
        <dbReference type="PROSITE" id="PS50110"/>
    </source>
</evidence>
<dbReference type="Proteomes" id="UP000001935">
    <property type="component" value="Chromosome"/>
</dbReference>
<dbReference type="KEGG" id="ade:Adeh_0606"/>
<protein>
    <submittedName>
        <fullName evidence="4">Response regulator receiver domain protein (CheY-like)</fullName>
    </submittedName>
</protein>
<dbReference type="PANTHER" id="PTHR43547">
    <property type="entry name" value="TWO-COMPONENT HISTIDINE KINASE"/>
    <property type="match status" value="1"/>
</dbReference>
<sequence>MERKKILLVDDSSTVLLMERMILAKSAYDVVTARDGQEGVEKAREEKPDLILMDVVMPRMDGFEACRKLREHEETAAIPVIMVTTRGELASVETGYASGCTDYVTKPINGLELLAKVRSCLGQ</sequence>
<gene>
    <name evidence="4" type="ordered locus">Adeh_0606</name>
</gene>
<dbReference type="STRING" id="290397.Adeh_0606"/>
<dbReference type="AlphaFoldDB" id="Q2INK1"/>
<name>Q2INK1_ANADE</name>
<dbReference type="InterPro" id="IPR001789">
    <property type="entry name" value="Sig_transdc_resp-reg_receiver"/>
</dbReference>
<dbReference type="InterPro" id="IPR011006">
    <property type="entry name" value="CheY-like_superfamily"/>
</dbReference>
<dbReference type="PANTHER" id="PTHR43547:SF2">
    <property type="entry name" value="HYBRID SIGNAL TRANSDUCTION HISTIDINE KINASE C"/>
    <property type="match status" value="1"/>
</dbReference>
<dbReference type="EMBL" id="CP000251">
    <property type="protein sequence ID" value="ABC80382.1"/>
    <property type="molecule type" value="Genomic_DNA"/>
</dbReference>
<evidence type="ECO:0000256" key="1">
    <source>
        <dbReference type="ARBA" id="ARBA00022553"/>
    </source>
</evidence>
<organism evidence="4 5">
    <name type="scientific">Anaeromyxobacter dehalogenans (strain 2CP-C)</name>
    <dbReference type="NCBI Taxonomy" id="290397"/>
    <lineage>
        <taxon>Bacteria</taxon>
        <taxon>Pseudomonadati</taxon>
        <taxon>Myxococcota</taxon>
        <taxon>Myxococcia</taxon>
        <taxon>Myxococcales</taxon>
        <taxon>Cystobacterineae</taxon>
        <taxon>Anaeromyxobacteraceae</taxon>
        <taxon>Anaeromyxobacter</taxon>
    </lineage>
</organism>
<evidence type="ECO:0000313" key="5">
    <source>
        <dbReference type="Proteomes" id="UP000001935"/>
    </source>
</evidence>
<dbReference type="OrthoDB" id="9790791at2"/>
<proteinExistence type="predicted"/>
<dbReference type="RefSeq" id="WP_011419665.1">
    <property type="nucleotide sequence ID" value="NC_007760.1"/>
</dbReference>
<feature type="domain" description="Response regulatory" evidence="3">
    <location>
        <begin position="5"/>
        <end position="121"/>
    </location>
</feature>
<dbReference type="Gene3D" id="3.40.50.2300">
    <property type="match status" value="1"/>
</dbReference>
<dbReference type="Pfam" id="PF00072">
    <property type="entry name" value="Response_reg"/>
    <property type="match status" value="1"/>
</dbReference>
<dbReference type="PROSITE" id="PS50110">
    <property type="entry name" value="RESPONSE_REGULATORY"/>
    <property type="match status" value="1"/>
</dbReference>
<feature type="modified residue" description="4-aspartylphosphate" evidence="2">
    <location>
        <position position="54"/>
    </location>
</feature>
<dbReference type="SUPFAM" id="SSF52172">
    <property type="entry name" value="CheY-like"/>
    <property type="match status" value="1"/>
</dbReference>